<gene>
    <name evidence="7" type="ORF">MNBD_NITROSPINAE01-643</name>
</gene>
<feature type="transmembrane region" description="Helical" evidence="5">
    <location>
        <begin position="30"/>
        <end position="48"/>
    </location>
</feature>
<evidence type="ECO:0000256" key="5">
    <source>
        <dbReference type="SAM" id="Phobius"/>
    </source>
</evidence>
<evidence type="ECO:0000256" key="2">
    <source>
        <dbReference type="ARBA" id="ARBA00022692"/>
    </source>
</evidence>
<evidence type="ECO:0000256" key="3">
    <source>
        <dbReference type="ARBA" id="ARBA00022989"/>
    </source>
</evidence>
<dbReference type="GO" id="GO:0008273">
    <property type="term" value="F:calcium, potassium:sodium antiporter activity"/>
    <property type="evidence" value="ECO:0007669"/>
    <property type="project" value="TreeGrafter"/>
</dbReference>
<evidence type="ECO:0000256" key="1">
    <source>
        <dbReference type="ARBA" id="ARBA00004141"/>
    </source>
</evidence>
<dbReference type="PANTHER" id="PTHR10846">
    <property type="entry name" value="SODIUM/POTASSIUM/CALCIUM EXCHANGER"/>
    <property type="match status" value="1"/>
</dbReference>
<feature type="transmembrane region" description="Helical" evidence="5">
    <location>
        <begin position="297"/>
        <end position="314"/>
    </location>
</feature>
<proteinExistence type="predicted"/>
<protein>
    <submittedName>
        <fullName evidence="7">Inner membrane protein YrbG, predicted calcium/sodium:proton antiporter</fullName>
    </submittedName>
</protein>
<feature type="transmembrane region" description="Helical" evidence="5">
    <location>
        <begin position="6"/>
        <end position="23"/>
    </location>
</feature>
<feature type="transmembrane region" description="Helical" evidence="5">
    <location>
        <begin position="105"/>
        <end position="124"/>
    </location>
</feature>
<organism evidence="7">
    <name type="scientific">hydrothermal vent metagenome</name>
    <dbReference type="NCBI Taxonomy" id="652676"/>
    <lineage>
        <taxon>unclassified sequences</taxon>
        <taxon>metagenomes</taxon>
        <taxon>ecological metagenomes</taxon>
    </lineage>
</organism>
<sequence length="315" mass="32770">MVLDVLLFLVGLALLYYGAEWLVRGSANVAMAMGVTPMVVGLTVVAFGTSAPEVVASLVAVMNGSPDIALGNVIGSNIANVGLVLACGALLYPLKILRSTRVVELPFMVGFTVLLLIFCIDGLISRVDGGILLACVIGFTIYCLMYTKKGEEDEKAMEDEVQGIVKDDGNLAKELLITVVGIAGVVLGAYFLVGSATNIARAFGVSELVIGVTIVAVGTSLPELATTAIASIRKQADIAVGNIIGSNIFNIGLVLGVTSLVEPLAVLREILTNELVIMAVFSAALIPLTIKLSVGRVAGGALLICYAVFLWRMVA</sequence>
<dbReference type="Pfam" id="PF01699">
    <property type="entry name" value="Na_Ca_ex"/>
    <property type="match status" value="2"/>
</dbReference>
<feature type="transmembrane region" description="Helical" evidence="5">
    <location>
        <begin position="270"/>
        <end position="290"/>
    </location>
</feature>
<feature type="domain" description="Sodium/calcium exchanger membrane region" evidence="6">
    <location>
        <begin position="175"/>
        <end position="313"/>
    </location>
</feature>
<keyword evidence="2 5" id="KW-0812">Transmembrane</keyword>
<name>A0A3B1C7N9_9ZZZZ</name>
<evidence type="ECO:0000256" key="4">
    <source>
        <dbReference type="ARBA" id="ARBA00023136"/>
    </source>
</evidence>
<dbReference type="NCBIfam" id="TIGR00367">
    <property type="entry name" value="calcium/sodium antiporter"/>
    <property type="match status" value="1"/>
</dbReference>
<accession>A0A3B1C7N9</accession>
<dbReference type="InterPro" id="IPR044880">
    <property type="entry name" value="NCX_ion-bd_dom_sf"/>
</dbReference>
<dbReference type="PANTHER" id="PTHR10846:SF8">
    <property type="entry name" value="INNER MEMBRANE PROTEIN YRBG"/>
    <property type="match status" value="1"/>
</dbReference>
<dbReference type="AlphaFoldDB" id="A0A3B1C7N9"/>
<reference evidence="7" key="1">
    <citation type="submission" date="2018-06" db="EMBL/GenBank/DDBJ databases">
        <authorList>
            <person name="Zhirakovskaya E."/>
        </authorList>
    </citation>
    <scope>NUCLEOTIDE SEQUENCE</scope>
</reference>
<keyword evidence="4 5" id="KW-0472">Membrane</keyword>
<evidence type="ECO:0000313" key="7">
    <source>
        <dbReference type="EMBL" id="VAX19974.1"/>
    </source>
</evidence>
<feature type="transmembrane region" description="Helical" evidence="5">
    <location>
        <begin position="238"/>
        <end position="258"/>
    </location>
</feature>
<feature type="transmembrane region" description="Helical" evidence="5">
    <location>
        <begin position="68"/>
        <end position="93"/>
    </location>
</feature>
<feature type="transmembrane region" description="Helical" evidence="5">
    <location>
        <begin position="175"/>
        <end position="193"/>
    </location>
</feature>
<dbReference type="Gene3D" id="1.20.1420.30">
    <property type="entry name" value="NCX, central ion-binding region"/>
    <property type="match status" value="1"/>
</dbReference>
<comment type="subcellular location">
    <subcellularLocation>
        <location evidence="1">Membrane</location>
        <topology evidence="1">Multi-pass membrane protein</topology>
    </subcellularLocation>
</comment>
<dbReference type="InterPro" id="IPR004837">
    <property type="entry name" value="NaCa_Exmemb"/>
</dbReference>
<dbReference type="EMBL" id="UOGC01000100">
    <property type="protein sequence ID" value="VAX19974.1"/>
    <property type="molecule type" value="Genomic_DNA"/>
</dbReference>
<dbReference type="GO" id="GO:0006874">
    <property type="term" value="P:intracellular calcium ion homeostasis"/>
    <property type="evidence" value="ECO:0007669"/>
    <property type="project" value="TreeGrafter"/>
</dbReference>
<keyword evidence="3 5" id="KW-1133">Transmembrane helix</keyword>
<feature type="domain" description="Sodium/calcium exchanger membrane region" evidence="6">
    <location>
        <begin position="5"/>
        <end position="144"/>
    </location>
</feature>
<dbReference type="GO" id="GO:0005886">
    <property type="term" value="C:plasma membrane"/>
    <property type="evidence" value="ECO:0007669"/>
    <property type="project" value="TreeGrafter"/>
</dbReference>
<dbReference type="GO" id="GO:0005262">
    <property type="term" value="F:calcium channel activity"/>
    <property type="evidence" value="ECO:0007669"/>
    <property type="project" value="TreeGrafter"/>
</dbReference>
<evidence type="ECO:0000259" key="6">
    <source>
        <dbReference type="Pfam" id="PF01699"/>
    </source>
</evidence>
<dbReference type="InterPro" id="IPR004481">
    <property type="entry name" value="K/Na/Ca-exchanger"/>
</dbReference>
<feature type="transmembrane region" description="Helical" evidence="5">
    <location>
        <begin position="130"/>
        <end position="147"/>
    </location>
</feature>